<dbReference type="SMART" id="SM00450">
    <property type="entry name" value="RHOD"/>
    <property type="match status" value="1"/>
</dbReference>
<dbReference type="InterPro" id="IPR036873">
    <property type="entry name" value="Rhodanese-like_dom_sf"/>
</dbReference>
<dbReference type="Proteomes" id="UP000318065">
    <property type="component" value="Chromosome"/>
</dbReference>
<protein>
    <recommendedName>
        <fullName evidence="1">Rhodanese domain-containing protein</fullName>
    </recommendedName>
</protein>
<dbReference type="SUPFAM" id="SSF52821">
    <property type="entry name" value="Rhodanese/Cell cycle control phosphatase"/>
    <property type="match status" value="1"/>
</dbReference>
<dbReference type="Pfam" id="PF00581">
    <property type="entry name" value="Rhodanese"/>
    <property type="match status" value="1"/>
</dbReference>
<accession>A0A510HKK1</accession>
<feature type="domain" description="Rhodanese" evidence="1">
    <location>
        <begin position="14"/>
        <end position="101"/>
    </location>
</feature>
<keyword evidence="3" id="KW-1185">Reference proteome</keyword>
<evidence type="ECO:0000313" key="3">
    <source>
        <dbReference type="Proteomes" id="UP000318065"/>
    </source>
</evidence>
<evidence type="ECO:0000313" key="2">
    <source>
        <dbReference type="EMBL" id="BBL80398.1"/>
    </source>
</evidence>
<name>A0A510HKK1_9ACTN</name>
<dbReference type="EMBL" id="AP019791">
    <property type="protein sequence ID" value="BBL80398.1"/>
    <property type="molecule type" value="Genomic_DNA"/>
</dbReference>
<dbReference type="AlphaFoldDB" id="A0A510HKK1"/>
<dbReference type="PANTHER" id="PTHR43031:SF1">
    <property type="entry name" value="PYRIDINE NUCLEOTIDE-DISULPHIDE OXIDOREDUCTASE"/>
    <property type="match status" value="1"/>
</dbReference>
<dbReference type="PROSITE" id="PS50206">
    <property type="entry name" value="RHODANESE_3"/>
    <property type="match status" value="1"/>
</dbReference>
<gene>
    <name evidence="2" type="ORF">RxyAA322_22520</name>
</gene>
<dbReference type="OrthoDB" id="9800872at2"/>
<dbReference type="CDD" id="cd00158">
    <property type="entry name" value="RHOD"/>
    <property type="match status" value="1"/>
</dbReference>
<dbReference type="InterPro" id="IPR050229">
    <property type="entry name" value="GlpE_sulfurtransferase"/>
</dbReference>
<evidence type="ECO:0000259" key="1">
    <source>
        <dbReference type="PROSITE" id="PS50206"/>
    </source>
</evidence>
<sequence>MVGVSPREARGRLETGEAVLVDVREDEEWLAGRIPGSTHVPLGELRARAGSLPRERTLVVACRSGNRSALAAQALSAEGYEVLNLEGGVRAWVEAGLPFVGRVV</sequence>
<reference evidence="2" key="1">
    <citation type="journal article" date="2019" name="Microbiol. Resour. Announc.">
        <title>Complete Genome Sequence of Rubrobacter xylanophilus Strain AA3-22, Isolated from Arima Onsen in Japan.</title>
        <authorList>
            <person name="Tomariguchi N."/>
            <person name="Miyazaki K."/>
        </authorList>
    </citation>
    <scope>NUCLEOTIDE SEQUENCE [LARGE SCALE GENOMIC DNA]</scope>
    <source>
        <strain evidence="2">AA3-22</strain>
    </source>
</reference>
<dbReference type="InterPro" id="IPR001763">
    <property type="entry name" value="Rhodanese-like_dom"/>
</dbReference>
<proteinExistence type="predicted"/>
<dbReference type="PANTHER" id="PTHR43031">
    <property type="entry name" value="FAD-DEPENDENT OXIDOREDUCTASE"/>
    <property type="match status" value="1"/>
</dbReference>
<dbReference type="Gene3D" id="3.40.250.10">
    <property type="entry name" value="Rhodanese-like domain"/>
    <property type="match status" value="1"/>
</dbReference>
<organism evidence="2 3">
    <name type="scientific">Rubrobacter xylanophilus</name>
    <dbReference type="NCBI Taxonomy" id="49319"/>
    <lineage>
        <taxon>Bacteria</taxon>
        <taxon>Bacillati</taxon>
        <taxon>Actinomycetota</taxon>
        <taxon>Rubrobacteria</taxon>
        <taxon>Rubrobacterales</taxon>
        <taxon>Rubrobacteraceae</taxon>
        <taxon>Rubrobacter</taxon>
    </lineage>
</organism>